<organism evidence="1 2">
    <name type="scientific">Symbiodinium microadriaticum</name>
    <name type="common">Dinoflagellate</name>
    <name type="synonym">Zooxanthella microadriatica</name>
    <dbReference type="NCBI Taxonomy" id="2951"/>
    <lineage>
        <taxon>Eukaryota</taxon>
        <taxon>Sar</taxon>
        <taxon>Alveolata</taxon>
        <taxon>Dinophyceae</taxon>
        <taxon>Suessiales</taxon>
        <taxon>Symbiodiniaceae</taxon>
        <taxon>Symbiodinium</taxon>
    </lineage>
</organism>
<proteinExistence type="predicted"/>
<accession>A0A1Q9C3X5</accession>
<comment type="caution">
    <text evidence="1">The sequence shown here is derived from an EMBL/GenBank/DDBJ whole genome shotgun (WGS) entry which is preliminary data.</text>
</comment>
<keyword evidence="2" id="KW-1185">Reference proteome</keyword>
<reference evidence="1 2" key="1">
    <citation type="submission" date="2016-02" db="EMBL/GenBank/DDBJ databases">
        <title>Genome analysis of coral dinoflagellate symbionts highlights evolutionary adaptations to a symbiotic lifestyle.</title>
        <authorList>
            <person name="Aranda M."/>
            <person name="Li Y."/>
            <person name="Liew Y.J."/>
            <person name="Baumgarten S."/>
            <person name="Simakov O."/>
            <person name="Wilson M."/>
            <person name="Piel J."/>
            <person name="Ashoor H."/>
            <person name="Bougouffa S."/>
            <person name="Bajic V.B."/>
            <person name="Ryu T."/>
            <person name="Ravasi T."/>
            <person name="Bayer T."/>
            <person name="Micklem G."/>
            <person name="Kim H."/>
            <person name="Bhak J."/>
            <person name="Lajeunesse T.C."/>
            <person name="Voolstra C.R."/>
        </authorList>
    </citation>
    <scope>NUCLEOTIDE SEQUENCE [LARGE SCALE GENOMIC DNA]</scope>
    <source>
        <strain evidence="1 2">CCMP2467</strain>
    </source>
</reference>
<evidence type="ECO:0000313" key="2">
    <source>
        <dbReference type="Proteomes" id="UP000186817"/>
    </source>
</evidence>
<dbReference type="Proteomes" id="UP000186817">
    <property type="component" value="Unassembled WGS sequence"/>
</dbReference>
<sequence length="163" mass="17795">MWRCLRRIAVWTAGPAERDHGALVAPTSRTLDRVRERPRVSRAVVVRKSPPIQRRYLWSPIPLTYALSCFGSVLSDDVLAVYGIVVMSVTKASAPPCYLFGGLRLWTESVSQRLAQLKFWCDGVAAQSVRAASDAAPSSVPDVQFPDDSPPPGSPLFGLSSLI</sequence>
<protein>
    <submittedName>
        <fullName evidence="1">Uncharacterized protein</fullName>
    </submittedName>
</protein>
<dbReference type="AlphaFoldDB" id="A0A1Q9C3X5"/>
<gene>
    <name evidence="1" type="ORF">AK812_SmicGene42320</name>
</gene>
<dbReference type="EMBL" id="LSRX01001738">
    <property type="protein sequence ID" value="OLP77606.1"/>
    <property type="molecule type" value="Genomic_DNA"/>
</dbReference>
<evidence type="ECO:0000313" key="1">
    <source>
        <dbReference type="EMBL" id="OLP77606.1"/>
    </source>
</evidence>
<name>A0A1Q9C3X5_SYMMI</name>